<dbReference type="GO" id="GO:0016829">
    <property type="term" value="F:lyase activity"/>
    <property type="evidence" value="ECO:0007669"/>
    <property type="project" value="UniProtKB-KW"/>
</dbReference>
<protein>
    <recommendedName>
        <fullName evidence="8">Abasic site processing protein</fullName>
        <ecNumber evidence="8">3.4.-.-</ecNumber>
    </recommendedName>
</protein>
<keyword evidence="3" id="KW-0227">DNA damage</keyword>
<comment type="caution">
    <text evidence="10">The sequence shown here is derived from an EMBL/GenBank/DDBJ whole genome shotgun (WGS) entry which is preliminary data.</text>
</comment>
<accession>A0A2G1QRW1</accession>
<dbReference type="RefSeq" id="WP_099304979.1">
    <property type="nucleotide sequence ID" value="NZ_PDVP01000002.1"/>
</dbReference>
<dbReference type="Proteomes" id="UP000221168">
    <property type="component" value="Unassembled WGS sequence"/>
</dbReference>
<dbReference type="GO" id="GO:0006508">
    <property type="term" value="P:proteolysis"/>
    <property type="evidence" value="ECO:0007669"/>
    <property type="project" value="UniProtKB-KW"/>
</dbReference>
<dbReference type="Pfam" id="PF02586">
    <property type="entry name" value="SRAP"/>
    <property type="match status" value="1"/>
</dbReference>
<dbReference type="InterPro" id="IPR003738">
    <property type="entry name" value="SRAP"/>
</dbReference>
<evidence type="ECO:0000256" key="7">
    <source>
        <dbReference type="ARBA" id="ARBA00023239"/>
    </source>
</evidence>
<keyword evidence="5" id="KW-0190">Covalent protein-DNA linkage</keyword>
<evidence type="ECO:0000256" key="1">
    <source>
        <dbReference type="ARBA" id="ARBA00008136"/>
    </source>
</evidence>
<name>A0A2G1QRW1_9HYPH</name>
<feature type="region of interest" description="Disordered" evidence="9">
    <location>
        <begin position="219"/>
        <end position="256"/>
    </location>
</feature>
<dbReference type="AlphaFoldDB" id="A0A2G1QRW1"/>
<feature type="compositionally biased region" description="Basic and acidic residues" evidence="9">
    <location>
        <begin position="235"/>
        <end position="250"/>
    </location>
</feature>
<evidence type="ECO:0000313" key="11">
    <source>
        <dbReference type="Proteomes" id="UP000221168"/>
    </source>
</evidence>
<dbReference type="SUPFAM" id="SSF143081">
    <property type="entry name" value="BB1717-like"/>
    <property type="match status" value="1"/>
</dbReference>
<comment type="similarity">
    <text evidence="1 8">Belongs to the SOS response-associated peptidase family.</text>
</comment>
<dbReference type="EMBL" id="PDVP01000002">
    <property type="protein sequence ID" value="PHP68276.1"/>
    <property type="molecule type" value="Genomic_DNA"/>
</dbReference>
<dbReference type="GO" id="GO:0003697">
    <property type="term" value="F:single-stranded DNA binding"/>
    <property type="evidence" value="ECO:0007669"/>
    <property type="project" value="InterPro"/>
</dbReference>
<evidence type="ECO:0000256" key="2">
    <source>
        <dbReference type="ARBA" id="ARBA00022670"/>
    </source>
</evidence>
<organism evidence="10 11">
    <name type="scientific">Zhengella mangrovi</name>
    <dbReference type="NCBI Taxonomy" id="1982044"/>
    <lineage>
        <taxon>Bacteria</taxon>
        <taxon>Pseudomonadati</taxon>
        <taxon>Pseudomonadota</taxon>
        <taxon>Alphaproteobacteria</taxon>
        <taxon>Hyphomicrobiales</taxon>
        <taxon>Notoacmeibacteraceae</taxon>
        <taxon>Zhengella</taxon>
    </lineage>
</organism>
<keyword evidence="4 8" id="KW-0378">Hydrolase</keyword>
<dbReference type="InterPro" id="IPR036590">
    <property type="entry name" value="SRAP-like"/>
</dbReference>
<dbReference type="EC" id="3.4.-.-" evidence="8"/>
<dbReference type="PANTHER" id="PTHR13604:SF0">
    <property type="entry name" value="ABASIC SITE PROCESSING PROTEIN HMCES"/>
    <property type="match status" value="1"/>
</dbReference>
<keyword evidence="2 8" id="KW-0645">Protease</keyword>
<gene>
    <name evidence="10" type="ORF">CSC94_06400</name>
</gene>
<evidence type="ECO:0000256" key="4">
    <source>
        <dbReference type="ARBA" id="ARBA00022801"/>
    </source>
</evidence>
<dbReference type="GO" id="GO:0008233">
    <property type="term" value="F:peptidase activity"/>
    <property type="evidence" value="ECO:0007669"/>
    <property type="project" value="UniProtKB-KW"/>
</dbReference>
<evidence type="ECO:0000313" key="10">
    <source>
        <dbReference type="EMBL" id="PHP68276.1"/>
    </source>
</evidence>
<dbReference type="PANTHER" id="PTHR13604">
    <property type="entry name" value="DC12-RELATED"/>
    <property type="match status" value="1"/>
</dbReference>
<evidence type="ECO:0000256" key="3">
    <source>
        <dbReference type="ARBA" id="ARBA00022763"/>
    </source>
</evidence>
<dbReference type="OrthoDB" id="9782620at2"/>
<evidence type="ECO:0000256" key="9">
    <source>
        <dbReference type="SAM" id="MobiDB-lite"/>
    </source>
</evidence>
<reference evidence="10 11" key="1">
    <citation type="submission" date="2017-10" db="EMBL/GenBank/DDBJ databases">
        <title>Sedimentibacterium mangrovi gen. nov., sp. nov., a novel member of family Phyllobacteriacea isolated from mangrove sediment.</title>
        <authorList>
            <person name="Liao H."/>
            <person name="Tian Y."/>
        </authorList>
    </citation>
    <scope>NUCLEOTIDE SEQUENCE [LARGE SCALE GENOMIC DNA]</scope>
    <source>
        <strain evidence="10 11">X9-2-2</strain>
    </source>
</reference>
<proteinExistence type="inferred from homology"/>
<evidence type="ECO:0000256" key="5">
    <source>
        <dbReference type="ARBA" id="ARBA00023124"/>
    </source>
</evidence>
<keyword evidence="11" id="KW-1185">Reference proteome</keyword>
<dbReference type="GO" id="GO:0106300">
    <property type="term" value="P:protein-DNA covalent cross-linking repair"/>
    <property type="evidence" value="ECO:0007669"/>
    <property type="project" value="InterPro"/>
</dbReference>
<keyword evidence="7" id="KW-0456">Lyase</keyword>
<dbReference type="Gene3D" id="3.90.1680.10">
    <property type="entry name" value="SOS response associated peptidase-like"/>
    <property type="match status" value="1"/>
</dbReference>
<evidence type="ECO:0000256" key="8">
    <source>
        <dbReference type="RuleBase" id="RU364100"/>
    </source>
</evidence>
<keyword evidence="6" id="KW-0238">DNA-binding</keyword>
<evidence type="ECO:0000256" key="6">
    <source>
        <dbReference type="ARBA" id="ARBA00023125"/>
    </source>
</evidence>
<sequence length="256" mass="28103">MCGRFALTASPDEVEAVFGLAGLEAFPPRYNIAPTQPLLIVTAGPVPEPGSNQPDRVAMLARWGFTPSWVKDPRDFPLLINARSETAAEKNSFRTAMRHRRMLVPASGFYEWKRDGKARAQPYWVRPKGGGIVGFAGLWETWEGQEGSAVDTACILTTRANAAIAPIHDRMPVVIRPEDFSRWLDCRRQEPRDVADLLQPAGPDFFEAIPVSTKVNKVANSGPDVQEPVDVAPEPAEKPAEAAKPEKKDGGQMSLF</sequence>